<name>A0A0H2L806_9MICO</name>
<proteinExistence type="predicted"/>
<dbReference type="PATRIC" id="fig|264251.5.peg.73"/>
<organism evidence="2 3">
    <name type="scientific">Cellulosimicrobium funkei</name>
    <dbReference type="NCBI Taxonomy" id="264251"/>
    <lineage>
        <taxon>Bacteria</taxon>
        <taxon>Bacillati</taxon>
        <taxon>Actinomycetota</taxon>
        <taxon>Actinomycetes</taxon>
        <taxon>Micrococcales</taxon>
        <taxon>Promicromonosporaceae</taxon>
        <taxon>Cellulosimicrobium</taxon>
    </lineage>
</organism>
<reference evidence="2 3" key="1">
    <citation type="submission" date="2014-05" db="EMBL/GenBank/DDBJ databases">
        <title>Cellulosimicrobium funkei U11 genome.</title>
        <authorList>
            <person name="Hu C."/>
            <person name="Gong Y."/>
            <person name="Wan W."/>
            <person name="Jiang M."/>
        </authorList>
    </citation>
    <scope>NUCLEOTIDE SEQUENCE [LARGE SCALE GENOMIC DNA]</scope>
    <source>
        <strain evidence="2 3">U11</strain>
    </source>
</reference>
<evidence type="ECO:0000256" key="1">
    <source>
        <dbReference type="SAM" id="MobiDB-lite"/>
    </source>
</evidence>
<protein>
    <submittedName>
        <fullName evidence="2">Uncharacterized protein</fullName>
    </submittedName>
</protein>
<comment type="caution">
    <text evidence="2">The sequence shown here is derived from an EMBL/GenBank/DDBJ whole genome shotgun (WGS) entry which is preliminary data.</text>
</comment>
<gene>
    <name evidence="2" type="ORF">FB00_00370</name>
</gene>
<dbReference type="EMBL" id="JNBQ01000001">
    <property type="protein sequence ID" value="KLN36342.1"/>
    <property type="molecule type" value="Genomic_DNA"/>
</dbReference>
<dbReference type="Proteomes" id="UP000035265">
    <property type="component" value="Unassembled WGS sequence"/>
</dbReference>
<accession>A0A0H2L806</accession>
<keyword evidence="3" id="KW-1185">Reference proteome</keyword>
<feature type="region of interest" description="Disordered" evidence="1">
    <location>
        <begin position="37"/>
        <end position="64"/>
    </location>
</feature>
<evidence type="ECO:0000313" key="3">
    <source>
        <dbReference type="Proteomes" id="UP000035265"/>
    </source>
</evidence>
<evidence type="ECO:0000313" key="2">
    <source>
        <dbReference type="EMBL" id="KLN36342.1"/>
    </source>
</evidence>
<sequence length="64" mass="6991">MGNRYPTIEKPVTQISTPSERLDELFRGGLPDVVVGRPRRAHDPAPAHQDEVVASTDANADLEP</sequence>
<feature type="compositionally biased region" description="Basic and acidic residues" evidence="1">
    <location>
        <begin position="41"/>
        <end position="51"/>
    </location>
</feature>
<dbReference type="AlphaFoldDB" id="A0A0H2L806"/>